<name>A0ABN6UYV3_9BACT</name>
<dbReference type="Gene3D" id="3.40.50.300">
    <property type="entry name" value="P-loop containing nucleotide triphosphate hydrolases"/>
    <property type="match status" value="1"/>
</dbReference>
<evidence type="ECO:0000313" key="2">
    <source>
        <dbReference type="Proteomes" id="UP001242010"/>
    </source>
</evidence>
<organism evidence="1 2">
    <name type="scientific">Geothrix oryzae</name>
    <dbReference type="NCBI Taxonomy" id="2927975"/>
    <lineage>
        <taxon>Bacteria</taxon>
        <taxon>Pseudomonadati</taxon>
        <taxon>Acidobacteriota</taxon>
        <taxon>Holophagae</taxon>
        <taxon>Holophagales</taxon>
        <taxon>Holophagaceae</taxon>
        <taxon>Geothrix</taxon>
    </lineage>
</organism>
<dbReference type="PANTHER" id="PTHR11669:SF8">
    <property type="entry name" value="DNA POLYMERASE III SUBUNIT DELTA"/>
    <property type="match status" value="1"/>
</dbReference>
<keyword evidence="2" id="KW-1185">Reference proteome</keyword>
<proteinExistence type="predicted"/>
<evidence type="ECO:0008006" key="3">
    <source>
        <dbReference type="Google" id="ProtNLM"/>
    </source>
</evidence>
<gene>
    <name evidence="1" type="ORF">GETHOR_23780</name>
</gene>
<dbReference type="InterPro" id="IPR027417">
    <property type="entry name" value="P-loop_NTPase"/>
</dbReference>
<protein>
    <recommendedName>
        <fullName evidence="3">AAA family ATPase</fullName>
    </recommendedName>
</protein>
<dbReference type="RefSeq" id="WP_286353996.1">
    <property type="nucleotide sequence ID" value="NZ_AP027079.1"/>
</dbReference>
<accession>A0ABN6UYV3</accession>
<dbReference type="PANTHER" id="PTHR11669">
    <property type="entry name" value="REPLICATION FACTOR C / DNA POLYMERASE III GAMMA-TAU SUBUNIT"/>
    <property type="match status" value="1"/>
</dbReference>
<dbReference type="SUPFAM" id="SSF52540">
    <property type="entry name" value="P-loop containing nucleoside triphosphate hydrolases"/>
    <property type="match status" value="1"/>
</dbReference>
<dbReference type="EMBL" id="AP027079">
    <property type="protein sequence ID" value="BDU70277.1"/>
    <property type="molecule type" value="Genomic_DNA"/>
</dbReference>
<evidence type="ECO:0000313" key="1">
    <source>
        <dbReference type="EMBL" id="BDU70277.1"/>
    </source>
</evidence>
<dbReference type="Pfam" id="PF13177">
    <property type="entry name" value="DNA_pol3_delta2"/>
    <property type="match status" value="1"/>
</dbReference>
<reference evidence="2" key="1">
    <citation type="journal article" date="2023" name="Int. J. Syst. Evol. Microbiol.">
        <title>Mesoterricola silvestris gen. nov., sp. nov., Mesoterricola sediminis sp. nov., Geothrix oryzae sp. nov., Geothrix edaphica sp. nov., Geothrix rubra sp. nov., and Geothrix limicola sp. nov., six novel members of Acidobacteriota isolated from soils.</title>
        <authorList>
            <person name="Itoh H."/>
            <person name="Sugisawa Y."/>
            <person name="Mise K."/>
            <person name="Xu Z."/>
            <person name="Kuniyasu M."/>
            <person name="Ushijima N."/>
            <person name="Kawano K."/>
            <person name="Kobayashi E."/>
            <person name="Shiratori Y."/>
            <person name="Masuda Y."/>
            <person name="Senoo K."/>
        </authorList>
    </citation>
    <scope>NUCLEOTIDE SEQUENCE [LARGE SCALE GENOMIC DNA]</scope>
    <source>
        <strain evidence="2">Red222</strain>
    </source>
</reference>
<dbReference type="Proteomes" id="UP001242010">
    <property type="component" value="Chromosome"/>
</dbReference>
<dbReference type="InterPro" id="IPR050238">
    <property type="entry name" value="DNA_Rep/Repair_Clamp_Loader"/>
</dbReference>
<sequence length="337" mass="37502">MFAPDIAGHRALRQRLLDRLQAGRIRGSLLFTGPEGIGKRRVALELAQREICFRRNACGQCEGCRMFLGEDLPFELPNLLRITPEGKAGVIRIDQIREGLDSNNQPRFSRGVIEWASLAPPLGCHRWILVEEAHRLNESSGNILLKTLEEPPEGTHFILVTHRPEALLQTIRSRCERIPFAPLPPEEAWAVATRHGWGEADRARWAALGEGSLRFLEEPAFRRAEAQVEAWIALLGGRSFSEAGEALLPEKDSVLAQGEQLRQPLELLLRLLADLARIQAGEAPALDPWRGALEPLAAQSRDLKVPQEAALESLRHLPRNLSPEPLLREVGLALQAS</sequence>